<dbReference type="EMBL" id="GEGO01000801">
    <property type="protein sequence ID" value="JAR94603.1"/>
    <property type="molecule type" value="Transcribed_RNA"/>
</dbReference>
<accession>A0A147BV19</accession>
<name>A0A147BV19_IXORI</name>
<sequence>MAQTAARVKVSRALSFTHLAIHPFMLQSATAQSRICREFGHSLGSIGDKCGGAIGRKRAGRVPGRLQKFECDQPEARNNALAVVARNKPDNCIRVTLDD</sequence>
<organism evidence="1">
    <name type="scientific">Ixodes ricinus</name>
    <name type="common">Common tick</name>
    <name type="synonym">Acarus ricinus</name>
    <dbReference type="NCBI Taxonomy" id="34613"/>
    <lineage>
        <taxon>Eukaryota</taxon>
        <taxon>Metazoa</taxon>
        <taxon>Ecdysozoa</taxon>
        <taxon>Arthropoda</taxon>
        <taxon>Chelicerata</taxon>
        <taxon>Arachnida</taxon>
        <taxon>Acari</taxon>
        <taxon>Parasitiformes</taxon>
        <taxon>Ixodida</taxon>
        <taxon>Ixodoidea</taxon>
        <taxon>Ixodidae</taxon>
        <taxon>Ixodinae</taxon>
        <taxon>Ixodes</taxon>
    </lineage>
</organism>
<protein>
    <submittedName>
        <fullName evidence="1">Uncharacterized protein</fullName>
    </submittedName>
</protein>
<dbReference type="AlphaFoldDB" id="A0A147BV19"/>
<evidence type="ECO:0000313" key="1">
    <source>
        <dbReference type="EMBL" id="JAR94603.1"/>
    </source>
</evidence>
<reference evidence="1" key="1">
    <citation type="journal article" date="2018" name="PLoS Negl. Trop. Dis.">
        <title>Sialome diversity of ticks revealed by RNAseq of single tick salivary glands.</title>
        <authorList>
            <person name="Perner J."/>
            <person name="Kropackova S."/>
            <person name="Kopacek P."/>
            <person name="Ribeiro J.M."/>
        </authorList>
    </citation>
    <scope>NUCLEOTIDE SEQUENCE</scope>
    <source>
        <strain evidence="1">Siblings of single egg batch collected in Ceske Budejovice</strain>
        <tissue evidence="1">Salivary glands</tissue>
    </source>
</reference>
<proteinExistence type="predicted"/>